<dbReference type="RefSeq" id="WP_252914603.1">
    <property type="nucleotide sequence ID" value="NZ_JAAAML010000001.1"/>
</dbReference>
<organism evidence="10 11">
    <name type="scientific">Hoeflea alexandrii</name>
    <dbReference type="NCBI Taxonomy" id="288436"/>
    <lineage>
        <taxon>Bacteria</taxon>
        <taxon>Pseudomonadati</taxon>
        <taxon>Pseudomonadota</taxon>
        <taxon>Alphaproteobacteria</taxon>
        <taxon>Hyphomicrobiales</taxon>
        <taxon>Rhizobiaceae</taxon>
        <taxon>Hoeflea</taxon>
    </lineage>
</organism>
<comment type="similarity">
    <text evidence="2">Belongs to the ABC transporter superfamily.</text>
</comment>
<dbReference type="InterPro" id="IPR027417">
    <property type="entry name" value="P-loop_NTPase"/>
</dbReference>
<dbReference type="PANTHER" id="PTHR43875">
    <property type="entry name" value="MALTODEXTRIN IMPORT ATP-BINDING PROTEIN MSMX"/>
    <property type="match status" value="1"/>
</dbReference>
<keyword evidence="4" id="KW-1003">Cell membrane</keyword>
<dbReference type="InterPro" id="IPR047641">
    <property type="entry name" value="ABC_transpr_MalK/UgpC-like"/>
</dbReference>
<name>A0ABT1CLX3_9HYPH</name>
<evidence type="ECO:0000256" key="2">
    <source>
        <dbReference type="ARBA" id="ARBA00005417"/>
    </source>
</evidence>
<dbReference type="Gene3D" id="2.40.50.140">
    <property type="entry name" value="Nucleic acid-binding proteins"/>
    <property type="match status" value="1"/>
</dbReference>
<evidence type="ECO:0000256" key="7">
    <source>
        <dbReference type="ARBA" id="ARBA00022967"/>
    </source>
</evidence>
<dbReference type="InterPro" id="IPR003439">
    <property type="entry name" value="ABC_transporter-like_ATP-bd"/>
</dbReference>
<dbReference type="GO" id="GO:0005524">
    <property type="term" value="F:ATP binding"/>
    <property type="evidence" value="ECO:0007669"/>
    <property type="project" value="UniProtKB-KW"/>
</dbReference>
<evidence type="ECO:0000256" key="3">
    <source>
        <dbReference type="ARBA" id="ARBA00022448"/>
    </source>
</evidence>
<dbReference type="EMBL" id="JAAAML010000001">
    <property type="protein sequence ID" value="MCO6407185.1"/>
    <property type="molecule type" value="Genomic_DNA"/>
</dbReference>
<proteinExistence type="inferred from homology"/>
<evidence type="ECO:0000256" key="6">
    <source>
        <dbReference type="ARBA" id="ARBA00022840"/>
    </source>
</evidence>
<accession>A0ABT1CLX3</accession>
<evidence type="ECO:0000256" key="4">
    <source>
        <dbReference type="ARBA" id="ARBA00022475"/>
    </source>
</evidence>
<comment type="subcellular location">
    <subcellularLocation>
        <location evidence="1">Cell inner membrane</location>
        <topology evidence="1">Peripheral membrane protein</topology>
    </subcellularLocation>
</comment>
<dbReference type="SMART" id="SM00382">
    <property type="entry name" value="AAA"/>
    <property type="match status" value="1"/>
</dbReference>
<dbReference type="Proteomes" id="UP001320715">
    <property type="component" value="Unassembled WGS sequence"/>
</dbReference>
<dbReference type="PROSITE" id="PS00211">
    <property type="entry name" value="ABC_TRANSPORTER_1"/>
    <property type="match status" value="1"/>
</dbReference>
<dbReference type="SUPFAM" id="SSF50331">
    <property type="entry name" value="MOP-like"/>
    <property type="match status" value="1"/>
</dbReference>
<dbReference type="InterPro" id="IPR012340">
    <property type="entry name" value="NA-bd_OB-fold"/>
</dbReference>
<dbReference type="InterPro" id="IPR003593">
    <property type="entry name" value="AAA+_ATPase"/>
</dbReference>
<evidence type="ECO:0000256" key="5">
    <source>
        <dbReference type="ARBA" id="ARBA00022741"/>
    </source>
</evidence>
<dbReference type="SUPFAM" id="SSF52540">
    <property type="entry name" value="P-loop containing nucleoside triphosphate hydrolases"/>
    <property type="match status" value="1"/>
</dbReference>
<keyword evidence="7" id="KW-1278">Translocase</keyword>
<evidence type="ECO:0000256" key="8">
    <source>
        <dbReference type="ARBA" id="ARBA00023136"/>
    </source>
</evidence>
<keyword evidence="3" id="KW-0813">Transport</keyword>
<gene>
    <name evidence="10" type="ORF">GTW23_03275</name>
</gene>
<reference evidence="10 11" key="1">
    <citation type="submission" date="2020-01" db="EMBL/GenBank/DDBJ databases">
        <title>Genomes of bacteria type strains.</title>
        <authorList>
            <person name="Chen J."/>
            <person name="Zhu S."/>
            <person name="Yang J."/>
        </authorList>
    </citation>
    <scope>NUCLEOTIDE SEQUENCE [LARGE SCALE GENOMIC DNA]</scope>
    <source>
        <strain evidence="10 11">DSM 16655</strain>
    </source>
</reference>
<dbReference type="Gene3D" id="2.40.50.100">
    <property type="match status" value="1"/>
</dbReference>
<dbReference type="Pfam" id="PF00005">
    <property type="entry name" value="ABC_tran"/>
    <property type="match status" value="1"/>
</dbReference>
<evidence type="ECO:0000256" key="1">
    <source>
        <dbReference type="ARBA" id="ARBA00004417"/>
    </source>
</evidence>
<dbReference type="PROSITE" id="PS50893">
    <property type="entry name" value="ABC_TRANSPORTER_2"/>
    <property type="match status" value="1"/>
</dbReference>
<protein>
    <submittedName>
        <fullName evidence="10">ATP-binding cassette domain-containing protein</fullName>
    </submittedName>
</protein>
<keyword evidence="6 10" id="KW-0067">ATP-binding</keyword>
<dbReference type="Gene3D" id="3.40.50.300">
    <property type="entry name" value="P-loop containing nucleotide triphosphate hydrolases"/>
    <property type="match status" value="1"/>
</dbReference>
<evidence type="ECO:0000313" key="11">
    <source>
        <dbReference type="Proteomes" id="UP001320715"/>
    </source>
</evidence>
<evidence type="ECO:0000259" key="9">
    <source>
        <dbReference type="PROSITE" id="PS50893"/>
    </source>
</evidence>
<evidence type="ECO:0000313" key="10">
    <source>
        <dbReference type="EMBL" id="MCO6407185.1"/>
    </source>
</evidence>
<sequence>MQTSQAQIQIEHVSRLFGQTAALDDVSVSLSKGDFSVLLGPSGCGKSTLLRLIAGLDRQTGGAIRIGGEDVGDRPPSMRDLSMVFQSYALFPHLSVAENILFGLKVRKVSKAERLARLDLVAAMMGLTPLLARKPSELSGGQQQRVALARAVISERPICLMDEPLSNLDAKLRADMRVELRAIQQKLGLTVVYVTHDQIEAMTMADKIIVMNAGRIEQVGTPEEVYARPATIFTAGFIGTPPMNLFPGRLFAGQDGLPQGVGDAQLIGLRPEDIHIAESGPEADTRGIEYLGADRLVSARLGDTDFIMRAPASAPPPPARFAFGWAQGRESIFDAATGARLTQFDHPTASNPKKDLTHETA</sequence>
<comment type="caution">
    <text evidence="10">The sequence shown here is derived from an EMBL/GenBank/DDBJ whole genome shotgun (WGS) entry which is preliminary data.</text>
</comment>
<keyword evidence="11" id="KW-1185">Reference proteome</keyword>
<keyword evidence="8" id="KW-0472">Membrane</keyword>
<keyword evidence="5" id="KW-0547">Nucleotide-binding</keyword>
<dbReference type="InterPro" id="IPR017871">
    <property type="entry name" value="ABC_transporter-like_CS"/>
</dbReference>
<dbReference type="PANTHER" id="PTHR43875:SF15">
    <property type="entry name" value="TREHALOSE IMPORT ATP-BINDING PROTEIN SUGC"/>
    <property type="match status" value="1"/>
</dbReference>
<dbReference type="InterPro" id="IPR008995">
    <property type="entry name" value="Mo/tungstate-bd_C_term_dom"/>
</dbReference>
<feature type="domain" description="ABC transporter" evidence="9">
    <location>
        <begin position="8"/>
        <end position="238"/>
    </location>
</feature>